<protein>
    <recommendedName>
        <fullName evidence="2">C2H2-type domain-containing protein</fullName>
    </recommendedName>
</protein>
<name>A0AAV4SAQ4_CAEEX</name>
<dbReference type="Gene3D" id="3.30.160.60">
    <property type="entry name" value="Classic Zinc Finger"/>
    <property type="match status" value="1"/>
</dbReference>
<gene>
    <name evidence="3" type="ORF">CEXT_122471</name>
</gene>
<feature type="domain" description="C2H2-type" evidence="2">
    <location>
        <begin position="85"/>
        <end position="112"/>
    </location>
</feature>
<evidence type="ECO:0000313" key="4">
    <source>
        <dbReference type="Proteomes" id="UP001054945"/>
    </source>
</evidence>
<keyword evidence="4" id="KW-1185">Reference proteome</keyword>
<dbReference type="InterPro" id="IPR036236">
    <property type="entry name" value="Znf_C2H2_sf"/>
</dbReference>
<dbReference type="InterPro" id="IPR013087">
    <property type="entry name" value="Znf_C2H2_type"/>
</dbReference>
<reference evidence="3 4" key="1">
    <citation type="submission" date="2021-06" db="EMBL/GenBank/DDBJ databases">
        <title>Caerostris extrusa draft genome.</title>
        <authorList>
            <person name="Kono N."/>
            <person name="Arakawa K."/>
        </authorList>
    </citation>
    <scope>NUCLEOTIDE SEQUENCE [LARGE SCALE GENOMIC DNA]</scope>
</reference>
<accession>A0AAV4SAQ4</accession>
<dbReference type="Proteomes" id="UP001054945">
    <property type="component" value="Unassembled WGS sequence"/>
</dbReference>
<evidence type="ECO:0000259" key="2">
    <source>
        <dbReference type="PROSITE" id="PS50157"/>
    </source>
</evidence>
<dbReference type="AlphaFoldDB" id="A0AAV4SAQ4"/>
<keyword evidence="1" id="KW-0863">Zinc-finger</keyword>
<comment type="caution">
    <text evidence="3">The sequence shown here is derived from an EMBL/GenBank/DDBJ whole genome shotgun (WGS) entry which is preliminary data.</text>
</comment>
<dbReference type="SUPFAM" id="SSF57667">
    <property type="entry name" value="beta-beta-alpha zinc fingers"/>
    <property type="match status" value="1"/>
</dbReference>
<dbReference type="EMBL" id="BPLR01009320">
    <property type="protein sequence ID" value="GIY31069.1"/>
    <property type="molecule type" value="Genomic_DNA"/>
</dbReference>
<dbReference type="GO" id="GO:0008270">
    <property type="term" value="F:zinc ion binding"/>
    <property type="evidence" value="ECO:0007669"/>
    <property type="project" value="UniProtKB-KW"/>
</dbReference>
<sequence length="141" mass="16881">MHARIHTNRKIKTCNEIYESPRQKKSLKCRSKHQEKQITMVQEKHNIIDEELKSKCDLYQMQFPYYSRVSSLNEHFSSHMKNLIGTCHICGRIFYFKHEFEEHVKTHSKYKPFGCGIHQQAFSVENILKFDYKSSHSDNKV</sequence>
<dbReference type="PROSITE" id="PS50157">
    <property type="entry name" value="ZINC_FINGER_C2H2_2"/>
    <property type="match status" value="1"/>
</dbReference>
<keyword evidence="1" id="KW-0862">Zinc</keyword>
<keyword evidence="1" id="KW-0479">Metal-binding</keyword>
<evidence type="ECO:0000256" key="1">
    <source>
        <dbReference type="PROSITE-ProRule" id="PRU00042"/>
    </source>
</evidence>
<evidence type="ECO:0000313" key="3">
    <source>
        <dbReference type="EMBL" id="GIY31069.1"/>
    </source>
</evidence>
<dbReference type="PROSITE" id="PS00028">
    <property type="entry name" value="ZINC_FINGER_C2H2_1"/>
    <property type="match status" value="1"/>
</dbReference>
<proteinExistence type="predicted"/>
<organism evidence="3 4">
    <name type="scientific">Caerostris extrusa</name>
    <name type="common">Bark spider</name>
    <name type="synonym">Caerostris bankana</name>
    <dbReference type="NCBI Taxonomy" id="172846"/>
    <lineage>
        <taxon>Eukaryota</taxon>
        <taxon>Metazoa</taxon>
        <taxon>Ecdysozoa</taxon>
        <taxon>Arthropoda</taxon>
        <taxon>Chelicerata</taxon>
        <taxon>Arachnida</taxon>
        <taxon>Araneae</taxon>
        <taxon>Araneomorphae</taxon>
        <taxon>Entelegynae</taxon>
        <taxon>Araneoidea</taxon>
        <taxon>Araneidae</taxon>
        <taxon>Caerostris</taxon>
    </lineage>
</organism>